<keyword evidence="1" id="KW-0282">Flagellum</keyword>
<evidence type="ECO:0000313" key="2">
    <source>
        <dbReference type="Proteomes" id="UP001059745"/>
    </source>
</evidence>
<dbReference type="AlphaFoldDB" id="A0AB38TZT6"/>
<protein>
    <submittedName>
        <fullName evidence="1">Flagellin N-methylase</fullName>
    </submittedName>
</protein>
<evidence type="ECO:0000313" key="1">
    <source>
        <dbReference type="EMBL" id="UWX73229.1"/>
    </source>
</evidence>
<accession>A0AB38TZT6</accession>
<dbReference type="RefSeq" id="WP_105852501.1">
    <property type="nucleotide sequence ID" value="NZ_CADEVX010000002.1"/>
</dbReference>
<dbReference type="Proteomes" id="UP001059745">
    <property type="component" value="Chromosome 2"/>
</dbReference>
<sequence length="334" mass="35937">MPGVPARSSVAPIRLVPRGASFALACHACGRCCNSPPSLSMRELFRYREHFVASIAIARVPRRRLGERIRLGELGHELDAEDLAAHDALADRLYPRIALGGDWLSLSLRGHDYASRERCPALSDDGHCSLHAAGKPTICEAVPLDPLAPDRLQAFVLGARREQAEWIGAGCLVEPGEPDVTGVAEPLVEAGRVLASAALTACREALEVERAIWRDAIAAQLIASGPEWARSWAQLPPGAHLTIPAVPALLAISRISSRCREATIELLDCQRRLIASMVEAALERRLPEDRATTRELRAHAEACEKARRELASTGAAPVSPAIDSATVEAWLGLA</sequence>
<gene>
    <name evidence="1" type="ORF">NYZ96_33050</name>
</gene>
<reference evidence="1" key="1">
    <citation type="submission" date="2022-09" db="EMBL/GenBank/DDBJ databases">
        <title>Genomic of Burkholderia gladioli.</title>
        <authorList>
            <person name="Wu H."/>
        </authorList>
    </citation>
    <scope>NUCLEOTIDE SEQUENCE</scope>
    <source>
        <strain evidence="1">ZN-S4</strain>
    </source>
</reference>
<keyword evidence="1" id="KW-0969">Cilium</keyword>
<keyword evidence="1" id="KW-0966">Cell projection</keyword>
<name>A0AB38TZT6_BURGA</name>
<dbReference type="EMBL" id="CP104215">
    <property type="protein sequence ID" value="UWX73229.1"/>
    <property type="molecule type" value="Genomic_DNA"/>
</dbReference>
<proteinExistence type="predicted"/>
<organism evidence="1 2">
    <name type="scientific">Burkholderia gladioli</name>
    <name type="common">Pseudomonas marginata</name>
    <name type="synonym">Phytomonas marginata</name>
    <dbReference type="NCBI Taxonomy" id="28095"/>
    <lineage>
        <taxon>Bacteria</taxon>
        <taxon>Pseudomonadati</taxon>
        <taxon>Pseudomonadota</taxon>
        <taxon>Betaproteobacteria</taxon>
        <taxon>Burkholderiales</taxon>
        <taxon>Burkholderiaceae</taxon>
        <taxon>Burkholderia</taxon>
    </lineage>
</organism>